<dbReference type="Pfam" id="PF13384">
    <property type="entry name" value="HTH_23"/>
    <property type="match status" value="1"/>
</dbReference>
<dbReference type="InterPro" id="IPR013324">
    <property type="entry name" value="RNA_pol_sigma_r3/r4-like"/>
</dbReference>
<evidence type="ECO:0000313" key="2">
    <source>
        <dbReference type="Proteomes" id="UP000470875"/>
    </source>
</evidence>
<sequence>MTTIEARAVRDDGWWVVTVPIAGRQRATQGRTLKQAELMVRELVSLWAEELEDEELASANVVLTAVGDTQETVDAVRTAQAAAEEAAAAARVAQRSAVALLRAQGMTMQDIARLMGITKGRVNQLTKA</sequence>
<dbReference type="RefSeq" id="WP_154546685.1">
    <property type="nucleotide sequence ID" value="NZ_VULO01000019.1"/>
</dbReference>
<dbReference type="SUPFAM" id="SSF88659">
    <property type="entry name" value="Sigma3 and sigma4 domains of RNA polymerase sigma factors"/>
    <property type="match status" value="1"/>
</dbReference>
<dbReference type="InterPro" id="IPR036388">
    <property type="entry name" value="WH-like_DNA-bd_sf"/>
</dbReference>
<proteinExistence type="predicted"/>
<protein>
    <submittedName>
        <fullName evidence="1">Uncharacterized protein</fullName>
    </submittedName>
</protein>
<organism evidence="1 2">
    <name type="scientific">Scrofimicrobium canadense</name>
    <dbReference type="NCBI Taxonomy" id="2652290"/>
    <lineage>
        <taxon>Bacteria</taxon>
        <taxon>Bacillati</taxon>
        <taxon>Actinomycetota</taxon>
        <taxon>Actinomycetes</taxon>
        <taxon>Actinomycetales</taxon>
        <taxon>Actinomycetaceae</taxon>
        <taxon>Scrofimicrobium</taxon>
    </lineage>
</organism>
<dbReference type="Gene3D" id="1.10.10.10">
    <property type="entry name" value="Winged helix-like DNA-binding domain superfamily/Winged helix DNA-binding domain"/>
    <property type="match status" value="1"/>
</dbReference>
<dbReference type="Proteomes" id="UP000470875">
    <property type="component" value="Unassembled WGS sequence"/>
</dbReference>
<evidence type="ECO:0000313" key="1">
    <source>
        <dbReference type="EMBL" id="MSS85439.1"/>
    </source>
</evidence>
<dbReference type="EMBL" id="VULO01000019">
    <property type="protein sequence ID" value="MSS85439.1"/>
    <property type="molecule type" value="Genomic_DNA"/>
</dbReference>
<comment type="caution">
    <text evidence="1">The sequence shown here is derived from an EMBL/GenBank/DDBJ whole genome shotgun (WGS) entry which is preliminary data.</text>
</comment>
<gene>
    <name evidence="1" type="ORF">FYJ24_11940</name>
</gene>
<keyword evidence="2" id="KW-1185">Reference proteome</keyword>
<dbReference type="Gene3D" id="3.30.160.250">
    <property type="match status" value="1"/>
</dbReference>
<reference evidence="1 2" key="1">
    <citation type="submission" date="2019-08" db="EMBL/GenBank/DDBJ databases">
        <title>In-depth cultivation of the pig gut microbiome towards novel bacterial diversity and tailored functional studies.</title>
        <authorList>
            <person name="Wylensek D."/>
            <person name="Hitch T.C.A."/>
            <person name="Clavel T."/>
        </authorList>
    </citation>
    <scope>NUCLEOTIDE SEQUENCE [LARGE SCALE GENOMIC DNA]</scope>
    <source>
        <strain evidence="1 2">WB03_NA08</strain>
    </source>
</reference>
<accession>A0A6N7VUH0</accession>
<name>A0A6N7VUH0_9ACTO</name>
<dbReference type="AlphaFoldDB" id="A0A6N7VUH0"/>